<evidence type="ECO:0008006" key="4">
    <source>
        <dbReference type="Google" id="ProtNLM"/>
    </source>
</evidence>
<keyword evidence="3" id="KW-1185">Reference proteome</keyword>
<reference evidence="3" key="1">
    <citation type="submission" date="2019-02" db="EMBL/GenBank/DDBJ databases">
        <title>Draft genome sequence of Muricauda sp. 176CP4-71.</title>
        <authorList>
            <person name="Park J.-S."/>
        </authorList>
    </citation>
    <scope>NUCLEOTIDE SEQUENCE [LARGE SCALE GENOMIC DNA]</scope>
    <source>
        <strain evidence="3">176GS2-150</strain>
    </source>
</reference>
<feature type="signal peptide" evidence="1">
    <location>
        <begin position="1"/>
        <end position="19"/>
    </location>
</feature>
<evidence type="ECO:0000256" key="1">
    <source>
        <dbReference type="SAM" id="SignalP"/>
    </source>
</evidence>
<feature type="chain" id="PRO_5045738694" description="DUF1579 domain-containing protein" evidence="1">
    <location>
        <begin position="20"/>
        <end position="167"/>
    </location>
</feature>
<comment type="caution">
    <text evidence="2">The sequence shown here is derived from an EMBL/GenBank/DDBJ whole genome shotgun (WGS) entry which is preliminary data.</text>
</comment>
<evidence type="ECO:0000313" key="3">
    <source>
        <dbReference type="Proteomes" id="UP000292544"/>
    </source>
</evidence>
<name>A0ABY1WQP0_9GAMM</name>
<dbReference type="Proteomes" id="UP000292544">
    <property type="component" value="Unassembled WGS sequence"/>
</dbReference>
<keyword evidence="1" id="KW-0732">Signal</keyword>
<gene>
    <name evidence="2" type="ORF">EXY25_07145</name>
</gene>
<organism evidence="2 3">
    <name type="scientific">Corallincola spongiicola</name>
    <dbReference type="NCBI Taxonomy" id="2520508"/>
    <lineage>
        <taxon>Bacteria</taxon>
        <taxon>Pseudomonadati</taxon>
        <taxon>Pseudomonadota</taxon>
        <taxon>Gammaproteobacteria</taxon>
        <taxon>Alteromonadales</taxon>
        <taxon>Psychromonadaceae</taxon>
        <taxon>Corallincola</taxon>
    </lineage>
</organism>
<proteinExistence type="predicted"/>
<sequence length="167" mass="19258">MLRLMLLCCSLFILFPAHANNQLKVLSPVIGHWTTKEGNARQHFYWGVGERIIHGYMEIPLGDGWQRVSEGSYHWDPVTSSVRGTFVGINMGISLFYVKGAMEGGKLVFHNRTLSEQGQWLDSVETWTFGNPNSFEYVIEKVEAGHRKPWLHGQWLRVQEEPEENQR</sequence>
<dbReference type="RefSeq" id="WP_130566251.1">
    <property type="nucleotide sequence ID" value="NZ_SHLY01000002.1"/>
</dbReference>
<dbReference type="EMBL" id="SHLY01000002">
    <property type="protein sequence ID" value="TAA47016.1"/>
    <property type="molecule type" value="Genomic_DNA"/>
</dbReference>
<accession>A0ABY1WQP0</accession>
<protein>
    <recommendedName>
        <fullName evidence="4">DUF1579 domain-containing protein</fullName>
    </recommendedName>
</protein>
<evidence type="ECO:0000313" key="2">
    <source>
        <dbReference type="EMBL" id="TAA47016.1"/>
    </source>
</evidence>